<evidence type="ECO:0000256" key="2">
    <source>
        <dbReference type="ARBA" id="ARBA00022737"/>
    </source>
</evidence>
<organism evidence="14 15">
    <name type="scientific">Cocos nucifera</name>
    <name type="common">Coconut palm</name>
    <dbReference type="NCBI Taxonomy" id="13894"/>
    <lineage>
        <taxon>Eukaryota</taxon>
        <taxon>Viridiplantae</taxon>
        <taxon>Streptophyta</taxon>
        <taxon>Embryophyta</taxon>
        <taxon>Tracheophyta</taxon>
        <taxon>Spermatophyta</taxon>
        <taxon>Magnoliopsida</taxon>
        <taxon>Liliopsida</taxon>
        <taxon>Arecaceae</taxon>
        <taxon>Arecoideae</taxon>
        <taxon>Cocoseae</taxon>
        <taxon>Attaleinae</taxon>
        <taxon>Cocos</taxon>
    </lineage>
</organism>
<evidence type="ECO:0000259" key="13">
    <source>
        <dbReference type="PROSITE" id="PS51294"/>
    </source>
</evidence>
<dbReference type="InterPro" id="IPR017930">
    <property type="entry name" value="Myb_dom"/>
</dbReference>
<dbReference type="Proteomes" id="UP000797356">
    <property type="component" value="Chromosome 12"/>
</dbReference>
<evidence type="ECO:0000256" key="4">
    <source>
        <dbReference type="ARBA" id="ARBA00023015"/>
    </source>
</evidence>
<dbReference type="FunFam" id="1.10.10.60:FF:000119">
    <property type="entry name" value="Transcription factor GAMYB"/>
    <property type="match status" value="1"/>
</dbReference>
<keyword evidence="15" id="KW-1185">Reference proteome</keyword>
<keyword evidence="7" id="KW-0010">Activator</keyword>
<evidence type="ECO:0000313" key="14">
    <source>
        <dbReference type="EMBL" id="KAG1365064.1"/>
    </source>
</evidence>
<reference evidence="14" key="1">
    <citation type="journal article" date="2017" name="Gigascience">
        <title>The genome draft of coconut (Cocos nucifera).</title>
        <authorList>
            <person name="Xiao Y."/>
            <person name="Xu P."/>
            <person name="Fan H."/>
            <person name="Baudouin L."/>
            <person name="Xia W."/>
            <person name="Bocs S."/>
            <person name="Xu J."/>
            <person name="Li Q."/>
            <person name="Guo A."/>
            <person name="Zhou L."/>
            <person name="Li J."/>
            <person name="Wu Y."/>
            <person name="Ma Z."/>
            <person name="Armero A."/>
            <person name="Issali A.E."/>
            <person name="Liu N."/>
            <person name="Peng M."/>
            <person name="Yang Y."/>
        </authorList>
    </citation>
    <scope>NUCLEOTIDE SEQUENCE</scope>
    <source>
        <tissue evidence="14">Spear leaf of Hainan Tall coconut</tissue>
    </source>
</reference>
<keyword evidence="4" id="KW-0805">Transcription regulation</keyword>
<dbReference type="Pfam" id="PF00249">
    <property type="entry name" value="Myb_DNA-binding"/>
    <property type="match status" value="2"/>
</dbReference>
<dbReference type="OrthoDB" id="2143914at2759"/>
<evidence type="ECO:0000259" key="12">
    <source>
        <dbReference type="PROSITE" id="PS50090"/>
    </source>
</evidence>
<comment type="subcellular location">
    <subcellularLocation>
        <location evidence="1">Nucleus</location>
    </subcellularLocation>
</comment>
<dbReference type="GO" id="GO:0009555">
    <property type="term" value="P:pollen development"/>
    <property type="evidence" value="ECO:0007669"/>
    <property type="project" value="UniProtKB-ARBA"/>
</dbReference>
<evidence type="ECO:0000256" key="3">
    <source>
        <dbReference type="ARBA" id="ARBA00022782"/>
    </source>
</evidence>
<proteinExistence type="predicted"/>
<dbReference type="CDD" id="cd00167">
    <property type="entry name" value="SANT"/>
    <property type="match status" value="2"/>
</dbReference>
<feature type="domain" description="Myb-like" evidence="12">
    <location>
        <begin position="64"/>
        <end position="114"/>
    </location>
</feature>
<accession>A0A8K0IQH3</accession>
<dbReference type="PROSITE" id="PS50090">
    <property type="entry name" value="MYB_LIKE"/>
    <property type="match status" value="2"/>
</dbReference>
<keyword evidence="6" id="KW-0238">DNA-binding</keyword>
<feature type="domain" description="HTH myb-type" evidence="13">
    <location>
        <begin position="11"/>
        <end position="63"/>
    </location>
</feature>
<feature type="domain" description="Myb-like" evidence="12">
    <location>
        <begin position="11"/>
        <end position="63"/>
    </location>
</feature>
<dbReference type="PANTHER" id="PTHR47995">
    <property type="entry name" value="TRANSCRIPTION FACTOR MYB33-RELATED"/>
    <property type="match status" value="1"/>
</dbReference>
<reference evidence="14" key="2">
    <citation type="submission" date="2019-07" db="EMBL/GenBank/DDBJ databases">
        <authorList>
            <person name="Yang Y."/>
            <person name="Bocs S."/>
            <person name="Baudouin L."/>
        </authorList>
    </citation>
    <scope>NUCLEOTIDE SEQUENCE</scope>
    <source>
        <tissue evidence="14">Spear leaf of Hainan Tall coconut</tissue>
    </source>
</reference>
<gene>
    <name evidence="14" type="ORF">COCNU_12G000640</name>
</gene>
<dbReference type="GO" id="GO:0003677">
    <property type="term" value="F:DNA binding"/>
    <property type="evidence" value="ECO:0007669"/>
    <property type="project" value="UniProtKB-KW"/>
</dbReference>
<evidence type="ECO:0000256" key="11">
    <source>
        <dbReference type="ARBA" id="ARBA00078675"/>
    </source>
</evidence>
<evidence type="ECO:0000256" key="6">
    <source>
        <dbReference type="ARBA" id="ARBA00023125"/>
    </source>
</evidence>
<keyword evidence="9" id="KW-0539">Nucleus</keyword>
<dbReference type="SUPFAM" id="SSF46689">
    <property type="entry name" value="Homeodomain-like"/>
    <property type="match status" value="1"/>
</dbReference>
<evidence type="ECO:0000256" key="9">
    <source>
        <dbReference type="ARBA" id="ARBA00023242"/>
    </source>
</evidence>
<dbReference type="FunFam" id="1.10.10.60:FF:000001">
    <property type="entry name" value="MYB-related transcription factor"/>
    <property type="match status" value="1"/>
</dbReference>
<dbReference type="GO" id="GO:0009908">
    <property type="term" value="P:flower development"/>
    <property type="evidence" value="ECO:0007669"/>
    <property type="project" value="UniProtKB-KW"/>
</dbReference>
<keyword evidence="5" id="KW-0287">Flowering</keyword>
<dbReference type="Gene3D" id="1.10.10.60">
    <property type="entry name" value="Homeodomain-like"/>
    <property type="match status" value="2"/>
</dbReference>
<evidence type="ECO:0000256" key="10">
    <source>
        <dbReference type="ARBA" id="ARBA00071221"/>
    </source>
</evidence>
<dbReference type="InterPro" id="IPR001005">
    <property type="entry name" value="SANT/Myb"/>
</dbReference>
<feature type="domain" description="HTH myb-type" evidence="13">
    <location>
        <begin position="64"/>
        <end position="118"/>
    </location>
</feature>
<dbReference type="PANTHER" id="PTHR47995:SF18">
    <property type="entry name" value="TRANSCRIPTION FACTOR MYB65"/>
    <property type="match status" value="1"/>
</dbReference>
<evidence type="ECO:0000256" key="1">
    <source>
        <dbReference type="ARBA" id="ARBA00004123"/>
    </source>
</evidence>
<keyword evidence="8" id="KW-0804">Transcription</keyword>
<dbReference type="AlphaFoldDB" id="A0A8K0IQH3"/>
<dbReference type="GO" id="GO:0030154">
    <property type="term" value="P:cell differentiation"/>
    <property type="evidence" value="ECO:0007669"/>
    <property type="project" value="UniProtKB-KW"/>
</dbReference>
<evidence type="ECO:0000256" key="5">
    <source>
        <dbReference type="ARBA" id="ARBA00023089"/>
    </source>
</evidence>
<comment type="caution">
    <text evidence="14">The sequence shown here is derived from an EMBL/GenBank/DDBJ whole genome shotgun (WGS) entry which is preliminary data.</text>
</comment>
<dbReference type="GO" id="GO:0005634">
    <property type="term" value="C:nucleus"/>
    <property type="evidence" value="ECO:0007669"/>
    <property type="project" value="UniProtKB-SubCell"/>
</dbReference>
<name>A0A8K0IQH3_COCNU</name>
<protein>
    <recommendedName>
        <fullName evidence="10">Transcription factor GAMYB</fullName>
    </recommendedName>
    <alternativeName>
        <fullName evidence="11">OsGAMyb</fullName>
    </alternativeName>
</protein>
<dbReference type="EMBL" id="CM017883">
    <property type="protein sequence ID" value="KAG1365064.1"/>
    <property type="molecule type" value="Genomic_DNA"/>
</dbReference>
<dbReference type="SMART" id="SM00717">
    <property type="entry name" value="SANT"/>
    <property type="match status" value="2"/>
</dbReference>
<evidence type="ECO:0000256" key="7">
    <source>
        <dbReference type="ARBA" id="ARBA00023159"/>
    </source>
</evidence>
<evidence type="ECO:0000256" key="8">
    <source>
        <dbReference type="ARBA" id="ARBA00023163"/>
    </source>
</evidence>
<sequence>MTRSDGGGSRDGGLKKGPWTAAEDAILMEYVRKHGEGNWNAVQKNTGLARCGKSCRLRWANHLRPNLKKGAFSPDEELLILRLHAQLGNKWARMAAHLPGRTDNEIKNYWNTRIKRRQRAGLPLYPPDIQCELALKRQRLHHNHPPSTNPPAPLLTNSTTITHFSSPPSSLLDPTGYFSTLLPTAFNAPLPLSGHHLPFPSSGMFHTQQQQQQMEFNLGSFGLNSLPLPPPVFPNKMELPSTQMFTELPFSGGLQDTLLQEVQPCGHLQSKGLLLELVSGDQDVKLSHLCGGGGGGVGGEGGGSKRITSPQDGLMESAAKWADSNWSIGTQMKKEPTENDTSPVEEDISQLLNMIPAVNAAATTPVSEWYKSDSGEISNGQSSVITEEDIGLEMQQLVSSLSNPPEGQDLSIRSYPWSNIPGIC</sequence>
<evidence type="ECO:0000313" key="15">
    <source>
        <dbReference type="Proteomes" id="UP000797356"/>
    </source>
</evidence>
<keyword evidence="2" id="KW-0677">Repeat</keyword>
<dbReference type="PROSITE" id="PS51294">
    <property type="entry name" value="HTH_MYB"/>
    <property type="match status" value="2"/>
</dbReference>
<dbReference type="InterPro" id="IPR009057">
    <property type="entry name" value="Homeodomain-like_sf"/>
</dbReference>
<keyword evidence="3" id="KW-0221">Differentiation</keyword>